<dbReference type="PANTHER" id="PTHR12151">
    <property type="entry name" value="ELECTRON TRANSPORT PROTIN SCO1/SENC FAMILY MEMBER"/>
    <property type="match status" value="1"/>
</dbReference>
<keyword evidence="6" id="KW-1133">Transmembrane helix</keyword>
<proteinExistence type="inferred from homology"/>
<dbReference type="STRING" id="3469.A0A4Y7L083"/>
<comment type="similarity">
    <text evidence="1">Belongs to the SCO1/2 family.</text>
</comment>
<evidence type="ECO:0000256" key="4">
    <source>
        <dbReference type="PIRSR" id="PIRSR603782-2"/>
    </source>
</evidence>
<evidence type="ECO:0000313" key="8">
    <source>
        <dbReference type="EMBL" id="RZC78050.1"/>
    </source>
</evidence>
<dbReference type="FunFam" id="3.40.30.10:FF:000013">
    <property type="entry name" value="Blast:Protein SCO1 homolog, mitochondrial"/>
    <property type="match status" value="1"/>
</dbReference>
<dbReference type="GO" id="GO:0005739">
    <property type="term" value="C:mitochondrion"/>
    <property type="evidence" value="ECO:0007669"/>
    <property type="project" value="EnsemblPlants"/>
</dbReference>
<protein>
    <recommendedName>
        <fullName evidence="7">Thioredoxin domain-containing protein</fullName>
    </recommendedName>
</protein>
<keyword evidence="4" id="KW-1015">Disulfide bond</keyword>
<dbReference type="InterPro" id="IPR036249">
    <property type="entry name" value="Thioredoxin-like_sf"/>
</dbReference>
<feature type="binding site" evidence="3">
    <location>
        <position position="215"/>
    </location>
    <ligand>
        <name>Cu cation</name>
        <dbReference type="ChEBI" id="CHEBI:23378"/>
    </ligand>
</feature>
<dbReference type="InterPro" id="IPR003782">
    <property type="entry name" value="SCO1/SenC"/>
</dbReference>
<dbReference type="AlphaFoldDB" id="A0A4Y7L083"/>
<feature type="disulfide bond" description="Redox-active" evidence="4">
    <location>
        <begin position="211"/>
        <end position="215"/>
    </location>
</feature>
<name>A0A4Y7L083_PAPSO</name>
<organism evidence="8 9">
    <name type="scientific">Papaver somniferum</name>
    <name type="common">Opium poppy</name>
    <dbReference type="NCBI Taxonomy" id="3469"/>
    <lineage>
        <taxon>Eukaryota</taxon>
        <taxon>Viridiplantae</taxon>
        <taxon>Streptophyta</taxon>
        <taxon>Embryophyta</taxon>
        <taxon>Tracheophyta</taxon>
        <taxon>Spermatophyta</taxon>
        <taxon>Magnoliopsida</taxon>
        <taxon>Ranunculales</taxon>
        <taxon>Papaveraceae</taxon>
        <taxon>Papaveroideae</taxon>
        <taxon>Papaver</taxon>
    </lineage>
</organism>
<reference evidence="8 9" key="1">
    <citation type="journal article" date="2018" name="Science">
        <title>The opium poppy genome and morphinan production.</title>
        <authorList>
            <person name="Guo L."/>
            <person name="Winzer T."/>
            <person name="Yang X."/>
            <person name="Li Y."/>
            <person name="Ning Z."/>
            <person name="He Z."/>
            <person name="Teodor R."/>
            <person name="Lu Y."/>
            <person name="Bowser T.A."/>
            <person name="Graham I.A."/>
            <person name="Ye K."/>
        </authorList>
    </citation>
    <scope>NUCLEOTIDE SEQUENCE [LARGE SCALE GENOMIC DNA]</scope>
    <source>
        <strain evidence="9">cv. HN1</strain>
        <tissue evidence="8">Leaves</tissue>
    </source>
</reference>
<evidence type="ECO:0000313" key="9">
    <source>
        <dbReference type="Proteomes" id="UP000316621"/>
    </source>
</evidence>
<dbReference type="GO" id="GO:0009793">
    <property type="term" value="P:embryo development ending in seed dormancy"/>
    <property type="evidence" value="ECO:0007669"/>
    <property type="project" value="EnsemblPlants"/>
</dbReference>
<evidence type="ECO:0000256" key="6">
    <source>
        <dbReference type="SAM" id="Phobius"/>
    </source>
</evidence>
<feature type="compositionally biased region" description="Low complexity" evidence="5">
    <location>
        <begin position="108"/>
        <end position="119"/>
    </location>
</feature>
<evidence type="ECO:0000256" key="5">
    <source>
        <dbReference type="SAM" id="MobiDB-lite"/>
    </source>
</evidence>
<dbReference type="Gene3D" id="3.40.30.10">
    <property type="entry name" value="Glutaredoxin"/>
    <property type="match status" value="1"/>
</dbReference>
<evidence type="ECO:0000256" key="2">
    <source>
        <dbReference type="ARBA" id="ARBA00023008"/>
    </source>
</evidence>
<gene>
    <name evidence="8" type="ORF">C5167_002245</name>
</gene>
<dbReference type="Proteomes" id="UP000316621">
    <property type="component" value="Chromosome 9"/>
</dbReference>
<keyword evidence="9" id="KW-1185">Reference proteome</keyword>
<keyword evidence="6" id="KW-0812">Transmembrane</keyword>
<dbReference type="OMA" id="TTHTREH"/>
<feature type="binding site" evidence="3">
    <location>
        <position position="211"/>
    </location>
    <ligand>
        <name>Cu cation</name>
        <dbReference type="ChEBI" id="CHEBI:23378"/>
    </ligand>
</feature>
<dbReference type="SUPFAM" id="SSF52833">
    <property type="entry name" value="Thioredoxin-like"/>
    <property type="match status" value="1"/>
</dbReference>
<dbReference type="Pfam" id="PF02630">
    <property type="entry name" value="SCO1-SenC"/>
    <property type="match status" value="1"/>
</dbReference>
<dbReference type="PANTHER" id="PTHR12151:SF5">
    <property type="entry name" value="AT19154P"/>
    <property type="match status" value="1"/>
</dbReference>
<keyword evidence="2 3" id="KW-0186">Copper</keyword>
<feature type="transmembrane region" description="Helical" evidence="6">
    <location>
        <begin position="130"/>
        <end position="149"/>
    </location>
</feature>
<evidence type="ECO:0000256" key="3">
    <source>
        <dbReference type="PIRSR" id="PIRSR603782-1"/>
    </source>
</evidence>
<dbReference type="OrthoDB" id="270009at2759"/>
<sequence>MASSIVIRRNQHNIRCFSRTLVTNTHHHLSSLLNPSSSSVLPTNEMLTRVSDGLIPQSKPVVPLIGQRYGALSLYNRYLCTKPETPKLKNLIEDAGKSKENGGETDDSSSQQQQQQTDQNAGKSIRGAPVSWLSFFLLLVTGGGVLYYFEQEKKRHIEGIHKASTAVQQGPSAGKANIGGEFKLVNQDGKYVTDKDFKGKWNLIYFGFTHCPDICPDELIKLAAAIDKIKEKSGYEIVPIFISVDPERDTVEQVGEYVKEFHPKIIGLTGTVDEVKKVARAYRVYYMKTEEEGSDYLVDHSIIMYLMNPEMEFTKYFGKNENVDSLTDGIIHEVKMYSQSKSLFARLFNL</sequence>
<dbReference type="Gramene" id="RZC78050">
    <property type="protein sequence ID" value="RZC78050"/>
    <property type="gene ID" value="C5167_002245"/>
</dbReference>
<dbReference type="InterPro" id="IPR013766">
    <property type="entry name" value="Thioredoxin_domain"/>
</dbReference>
<dbReference type="GO" id="GO:0005507">
    <property type="term" value="F:copper ion binding"/>
    <property type="evidence" value="ECO:0007669"/>
    <property type="project" value="EnsemblPlants"/>
</dbReference>
<keyword evidence="3" id="KW-0479">Metal-binding</keyword>
<dbReference type="GO" id="GO:0033617">
    <property type="term" value="P:mitochondrial respiratory chain complex IV assembly"/>
    <property type="evidence" value="ECO:0007669"/>
    <property type="project" value="EnsemblPlants"/>
</dbReference>
<dbReference type="CDD" id="cd02968">
    <property type="entry name" value="SCO"/>
    <property type="match status" value="1"/>
</dbReference>
<evidence type="ECO:0000256" key="1">
    <source>
        <dbReference type="ARBA" id="ARBA00010996"/>
    </source>
</evidence>
<dbReference type="EMBL" id="CM010723">
    <property type="protein sequence ID" value="RZC78050.1"/>
    <property type="molecule type" value="Genomic_DNA"/>
</dbReference>
<feature type="binding site" evidence="3">
    <location>
        <position position="300"/>
    </location>
    <ligand>
        <name>Cu cation</name>
        <dbReference type="ChEBI" id="CHEBI:23378"/>
    </ligand>
</feature>
<feature type="region of interest" description="Disordered" evidence="5">
    <location>
        <begin position="96"/>
        <end position="123"/>
    </location>
</feature>
<accession>A0A4Y7L083</accession>
<dbReference type="PROSITE" id="PS51352">
    <property type="entry name" value="THIOREDOXIN_2"/>
    <property type="match status" value="1"/>
</dbReference>
<evidence type="ECO:0000259" key="7">
    <source>
        <dbReference type="PROSITE" id="PS51352"/>
    </source>
</evidence>
<keyword evidence="6" id="KW-0472">Membrane</keyword>
<feature type="domain" description="Thioredoxin" evidence="7">
    <location>
        <begin position="173"/>
        <end position="335"/>
    </location>
</feature>